<dbReference type="OrthoDB" id="6329284at2759"/>
<name>A0A6G1LGE0_9PEZI</name>
<protein>
    <submittedName>
        <fullName evidence="4">Methyltransferase</fullName>
    </submittedName>
</protein>
<dbReference type="PANTHER" id="PTHR43861:SF1">
    <property type="entry name" value="TRANS-ACONITATE 2-METHYLTRANSFERASE"/>
    <property type="match status" value="1"/>
</dbReference>
<dbReference type="InterPro" id="IPR029063">
    <property type="entry name" value="SAM-dependent_MTases_sf"/>
</dbReference>
<evidence type="ECO:0000256" key="1">
    <source>
        <dbReference type="ARBA" id="ARBA00022603"/>
    </source>
</evidence>
<keyword evidence="1 4" id="KW-0489">Methyltransferase</keyword>
<accession>A0A6G1LGE0</accession>
<dbReference type="GO" id="GO:0032259">
    <property type="term" value="P:methylation"/>
    <property type="evidence" value="ECO:0007669"/>
    <property type="project" value="UniProtKB-KW"/>
</dbReference>
<dbReference type="Gene3D" id="3.40.50.150">
    <property type="entry name" value="Vaccinia Virus protein VP39"/>
    <property type="match status" value="1"/>
</dbReference>
<gene>
    <name evidence="4" type="ORF">EJ03DRAFT_324861</name>
</gene>
<keyword evidence="2 4" id="KW-0808">Transferase</keyword>
<dbReference type="SUPFAM" id="SSF53335">
    <property type="entry name" value="S-adenosyl-L-methionine-dependent methyltransferases"/>
    <property type="match status" value="1"/>
</dbReference>
<organism evidence="4 5">
    <name type="scientific">Teratosphaeria nubilosa</name>
    <dbReference type="NCBI Taxonomy" id="161662"/>
    <lineage>
        <taxon>Eukaryota</taxon>
        <taxon>Fungi</taxon>
        <taxon>Dikarya</taxon>
        <taxon>Ascomycota</taxon>
        <taxon>Pezizomycotina</taxon>
        <taxon>Dothideomycetes</taxon>
        <taxon>Dothideomycetidae</taxon>
        <taxon>Mycosphaerellales</taxon>
        <taxon>Teratosphaeriaceae</taxon>
        <taxon>Teratosphaeria</taxon>
    </lineage>
</organism>
<feature type="domain" description="Methyltransferase" evidence="3">
    <location>
        <begin position="41"/>
        <end position="144"/>
    </location>
</feature>
<dbReference type="PANTHER" id="PTHR43861">
    <property type="entry name" value="TRANS-ACONITATE 2-METHYLTRANSFERASE-RELATED"/>
    <property type="match status" value="1"/>
</dbReference>
<dbReference type="AlphaFoldDB" id="A0A6G1LGE0"/>
<dbReference type="InterPro" id="IPR041698">
    <property type="entry name" value="Methyltransf_25"/>
</dbReference>
<dbReference type="GO" id="GO:0008168">
    <property type="term" value="F:methyltransferase activity"/>
    <property type="evidence" value="ECO:0007669"/>
    <property type="project" value="UniProtKB-KW"/>
</dbReference>
<evidence type="ECO:0000313" key="4">
    <source>
        <dbReference type="EMBL" id="KAF2772011.1"/>
    </source>
</evidence>
<dbReference type="EMBL" id="ML995816">
    <property type="protein sequence ID" value="KAF2772011.1"/>
    <property type="molecule type" value="Genomic_DNA"/>
</dbReference>
<evidence type="ECO:0000259" key="3">
    <source>
        <dbReference type="Pfam" id="PF13649"/>
    </source>
</evidence>
<dbReference type="Proteomes" id="UP000799436">
    <property type="component" value="Unassembled WGS sequence"/>
</dbReference>
<evidence type="ECO:0000313" key="5">
    <source>
        <dbReference type="Proteomes" id="UP000799436"/>
    </source>
</evidence>
<proteinExistence type="predicted"/>
<reference evidence="4" key="1">
    <citation type="journal article" date="2020" name="Stud. Mycol.">
        <title>101 Dothideomycetes genomes: a test case for predicting lifestyles and emergence of pathogens.</title>
        <authorList>
            <person name="Haridas S."/>
            <person name="Albert R."/>
            <person name="Binder M."/>
            <person name="Bloem J."/>
            <person name="Labutti K."/>
            <person name="Salamov A."/>
            <person name="Andreopoulos B."/>
            <person name="Baker S."/>
            <person name="Barry K."/>
            <person name="Bills G."/>
            <person name="Bluhm B."/>
            <person name="Cannon C."/>
            <person name="Castanera R."/>
            <person name="Culley D."/>
            <person name="Daum C."/>
            <person name="Ezra D."/>
            <person name="Gonzalez J."/>
            <person name="Henrissat B."/>
            <person name="Kuo A."/>
            <person name="Liang C."/>
            <person name="Lipzen A."/>
            <person name="Lutzoni F."/>
            <person name="Magnuson J."/>
            <person name="Mondo S."/>
            <person name="Nolan M."/>
            <person name="Ohm R."/>
            <person name="Pangilinan J."/>
            <person name="Park H.-J."/>
            <person name="Ramirez L."/>
            <person name="Alfaro M."/>
            <person name="Sun H."/>
            <person name="Tritt A."/>
            <person name="Yoshinaga Y."/>
            <person name="Zwiers L.-H."/>
            <person name="Turgeon B."/>
            <person name="Goodwin S."/>
            <person name="Spatafora J."/>
            <person name="Crous P."/>
            <person name="Grigoriev I."/>
        </authorList>
    </citation>
    <scope>NUCLEOTIDE SEQUENCE</scope>
    <source>
        <strain evidence="4">CBS 116005</strain>
    </source>
</reference>
<evidence type="ECO:0000256" key="2">
    <source>
        <dbReference type="ARBA" id="ARBA00022679"/>
    </source>
</evidence>
<dbReference type="Pfam" id="PF13649">
    <property type="entry name" value="Methyltransf_25"/>
    <property type="match status" value="1"/>
</dbReference>
<sequence>MSPPPKPDHWSSTKYHAAASFVPHLTTTLLSYLSPAPTDHILDLGCGDGLLTAHLARQTPSGRVLGLDASASFITTAQNTYASSTHPNLRFRLQDCTDLGGAAEIVDGSWDKVFSNAAMHWILRKEETREAFFRDVRRALRPGGRFVFEMGGKGNVAEIDAAFAAAIMHAGFSREGFCAVRPWFFPSVEWMRGVLGNAGFEVERCEAEYRPTRLTPETEGGDGGIEGWLRLMGAQFLEAVEGEGRREAVLREVMEAVEHVITREEDGSRWIGNVRLRAVARKKE</sequence>
<keyword evidence="5" id="KW-1185">Reference proteome</keyword>
<dbReference type="CDD" id="cd02440">
    <property type="entry name" value="AdoMet_MTases"/>
    <property type="match status" value="1"/>
</dbReference>